<dbReference type="Proteomes" id="UP001358586">
    <property type="component" value="Chromosome 2"/>
</dbReference>
<organism evidence="2 3">
    <name type="scientific">Gossypium arboreum</name>
    <name type="common">Tree cotton</name>
    <name type="synonym">Gossypium nanking</name>
    <dbReference type="NCBI Taxonomy" id="29729"/>
    <lineage>
        <taxon>Eukaryota</taxon>
        <taxon>Viridiplantae</taxon>
        <taxon>Streptophyta</taxon>
        <taxon>Embryophyta</taxon>
        <taxon>Tracheophyta</taxon>
        <taxon>Spermatophyta</taxon>
        <taxon>Magnoliopsida</taxon>
        <taxon>eudicotyledons</taxon>
        <taxon>Gunneridae</taxon>
        <taxon>Pentapetalae</taxon>
        <taxon>rosids</taxon>
        <taxon>malvids</taxon>
        <taxon>Malvales</taxon>
        <taxon>Malvaceae</taxon>
        <taxon>Malvoideae</taxon>
        <taxon>Gossypium</taxon>
    </lineage>
</organism>
<evidence type="ECO:0000313" key="2">
    <source>
        <dbReference type="EMBL" id="KAK5842183.1"/>
    </source>
</evidence>
<evidence type="ECO:0000313" key="3">
    <source>
        <dbReference type="Proteomes" id="UP001358586"/>
    </source>
</evidence>
<feature type="region of interest" description="Disordered" evidence="1">
    <location>
        <begin position="34"/>
        <end position="55"/>
    </location>
</feature>
<keyword evidence="3" id="KW-1185">Reference proteome</keyword>
<reference evidence="2 3" key="1">
    <citation type="submission" date="2023-03" db="EMBL/GenBank/DDBJ databases">
        <title>WGS of Gossypium arboreum.</title>
        <authorList>
            <person name="Yu D."/>
        </authorList>
    </citation>
    <scope>NUCLEOTIDE SEQUENCE [LARGE SCALE GENOMIC DNA]</scope>
    <source>
        <tissue evidence="2">Leaf</tissue>
    </source>
</reference>
<dbReference type="EMBL" id="JARKNE010000002">
    <property type="protein sequence ID" value="KAK5842183.1"/>
    <property type="molecule type" value="Genomic_DNA"/>
</dbReference>
<proteinExistence type="predicted"/>
<name>A0ABR0QTG9_GOSAR</name>
<evidence type="ECO:0000256" key="1">
    <source>
        <dbReference type="SAM" id="MobiDB-lite"/>
    </source>
</evidence>
<accession>A0ABR0QTG9</accession>
<feature type="compositionally biased region" description="Basic and acidic residues" evidence="1">
    <location>
        <begin position="36"/>
        <end position="55"/>
    </location>
</feature>
<sequence>MQGIGLYPDERTMMQILNHRMKGKNMVIALTKCTNKRKDKETAGRTQESRNTKKG</sequence>
<comment type="caution">
    <text evidence="2">The sequence shown here is derived from an EMBL/GenBank/DDBJ whole genome shotgun (WGS) entry which is preliminary data.</text>
</comment>
<gene>
    <name evidence="2" type="ORF">PVK06_004513</name>
</gene>
<protein>
    <submittedName>
        <fullName evidence="2">Uncharacterized protein</fullName>
    </submittedName>
</protein>